<proteinExistence type="predicted"/>
<evidence type="ECO:0000313" key="1">
    <source>
        <dbReference type="EMBL" id="QDF19499.1"/>
    </source>
</evidence>
<dbReference type="Proteomes" id="UP000319693">
    <property type="component" value="Segment"/>
</dbReference>
<dbReference type="KEGG" id="vg:65121229"/>
<dbReference type="RefSeq" id="YP_010103368.1">
    <property type="nucleotide sequence ID" value="NC_055808.1"/>
</dbReference>
<reference evidence="1 2" key="1">
    <citation type="submission" date="2019-05" db="EMBL/GenBank/DDBJ databases">
        <authorList>
            <person name="Ellsworth Z."/>
            <person name="Dibiase D."/>
            <person name="Grasse S."/>
            <person name="Grondin A."/>
            <person name="Golas M."/>
            <person name="Doty J.A."/>
            <person name="Breton T.S."/>
            <person name="Caruso S.M."/>
            <person name="Garlena R.A."/>
            <person name="Russell D.A."/>
            <person name="Pope W.H."/>
            <person name="Jacobs-Se D."/>
            <person name="Hatfull G.F."/>
            <person name="Tolsma S."/>
        </authorList>
    </citation>
    <scope>NUCLEOTIDE SEQUENCE [LARGE SCALE GENOMIC DNA]</scope>
</reference>
<gene>
    <name evidence="1" type="primary">77</name>
    <name evidence="1" type="ORF">SEA_MCKINLEY_78</name>
</gene>
<organism evidence="1 2">
    <name type="scientific">Gordonia phage McKinley</name>
    <dbReference type="NCBI Taxonomy" id="2588507"/>
    <lineage>
        <taxon>Viruses</taxon>
        <taxon>Duplodnaviria</taxon>
        <taxon>Heunggongvirae</taxon>
        <taxon>Uroviricota</taxon>
        <taxon>Caudoviricetes</taxon>
        <taxon>Stackebrandtviridae</taxon>
        <taxon>Schenleyvirinae</taxon>
        <taxon>Vividuovirus</taxon>
        <taxon>Vividuovirus mckinley</taxon>
    </lineage>
</organism>
<keyword evidence="2" id="KW-1185">Reference proteome</keyword>
<name>A0A4Y6EUB0_9CAUD</name>
<dbReference type="GeneID" id="65121229"/>
<protein>
    <submittedName>
        <fullName evidence="1">Uncharacterized protein</fullName>
    </submittedName>
</protein>
<dbReference type="EMBL" id="MK977702">
    <property type="protein sequence ID" value="QDF19499.1"/>
    <property type="molecule type" value="Genomic_DNA"/>
</dbReference>
<sequence>MPNNRYTIPLRPAAPGVRSAHEVNAEIRVDFDADTDELTVQPLGCATPLRHLDDLDRYVDALVVAVARIHAERTAARSGPAWTYAECKQGCGAQVRVLVGFERHAECASCAGLEGEVHGG</sequence>
<evidence type="ECO:0000313" key="2">
    <source>
        <dbReference type="Proteomes" id="UP000319693"/>
    </source>
</evidence>
<accession>A0A4Y6EUB0</accession>